<dbReference type="AlphaFoldDB" id="A0A1W6Z0Y3"/>
<dbReference type="RefSeq" id="WP_086057523.1">
    <property type="nucleotide sequence ID" value="NZ_CP021109.1"/>
</dbReference>
<evidence type="ECO:0000256" key="6">
    <source>
        <dbReference type="SAM" id="MobiDB-lite"/>
    </source>
</evidence>
<dbReference type="EMBL" id="CP021109">
    <property type="protein sequence ID" value="ARP86769.1"/>
    <property type="molecule type" value="Genomic_DNA"/>
</dbReference>
<dbReference type="InterPro" id="IPR003593">
    <property type="entry name" value="AAA+_ATPase"/>
</dbReference>
<keyword evidence="3" id="KW-0472">Membrane</keyword>
<keyword evidence="9" id="KW-1185">Reference proteome</keyword>
<reference evidence="8 9" key="1">
    <citation type="submission" date="2017-05" db="EMBL/GenBank/DDBJ databases">
        <title>Complete and WGS of Bordetella genogroups.</title>
        <authorList>
            <person name="Spilker T."/>
            <person name="LiPuma J."/>
        </authorList>
    </citation>
    <scope>NUCLEOTIDE SEQUENCE [LARGE SCALE GENOMIC DNA]</scope>
    <source>
        <strain evidence="8 9">AU17164</strain>
    </source>
</reference>
<keyword evidence="3" id="KW-1003">Cell membrane</keyword>
<evidence type="ECO:0000256" key="2">
    <source>
        <dbReference type="ARBA" id="ARBA00022448"/>
    </source>
</evidence>
<keyword evidence="5 8" id="KW-0067">ATP-binding</keyword>
<evidence type="ECO:0000313" key="8">
    <source>
        <dbReference type="EMBL" id="ARP86769.1"/>
    </source>
</evidence>
<gene>
    <name evidence="8" type="ORF">CAL13_11545</name>
</gene>
<dbReference type="OrthoDB" id="9783039at2"/>
<sequence>MTTYAVSAAGVVKQYAGERCVRALDGVSIGMQAGRFVSILGPSGCGKSTFLRCVAGLETISAGDLRVEGRPVKGPPDGIGMVFQRDALLDWRTVRRNVLLPIEFARKRVDDYAAKARDLLALTGLSEFADSYPHQLSGGMRQRAAICRALIDSPRLLLMDEPFGALDALTRDQMNVELQRIWLETRNTVLFVTHGISEAVFLADTVVVFSPRPGRIVETLHIDLPRPRPLSVRESPAFGAYVRRIRRLFQDMGLIDEGGADGGPANARRDGMRAEVSDAHE</sequence>
<proteinExistence type="inferred from homology"/>
<feature type="domain" description="ABC transporter" evidence="7">
    <location>
        <begin position="6"/>
        <end position="236"/>
    </location>
</feature>
<evidence type="ECO:0000256" key="3">
    <source>
        <dbReference type="ARBA" id="ARBA00022475"/>
    </source>
</evidence>
<dbReference type="GO" id="GO:0005524">
    <property type="term" value="F:ATP binding"/>
    <property type="evidence" value="ECO:0007669"/>
    <property type="project" value="UniProtKB-KW"/>
</dbReference>
<organism evidence="8 9">
    <name type="scientific">Bordetella genomosp. 9</name>
    <dbReference type="NCBI Taxonomy" id="1416803"/>
    <lineage>
        <taxon>Bacteria</taxon>
        <taxon>Pseudomonadati</taxon>
        <taxon>Pseudomonadota</taxon>
        <taxon>Betaproteobacteria</taxon>
        <taxon>Burkholderiales</taxon>
        <taxon>Alcaligenaceae</taxon>
        <taxon>Bordetella</taxon>
    </lineage>
</organism>
<name>A0A1W6Z0Y3_9BORD</name>
<dbReference type="GO" id="GO:0016887">
    <property type="term" value="F:ATP hydrolysis activity"/>
    <property type="evidence" value="ECO:0007669"/>
    <property type="project" value="InterPro"/>
</dbReference>
<dbReference type="InterPro" id="IPR027417">
    <property type="entry name" value="P-loop_NTPase"/>
</dbReference>
<evidence type="ECO:0000256" key="1">
    <source>
        <dbReference type="ARBA" id="ARBA00005417"/>
    </source>
</evidence>
<dbReference type="SMART" id="SM00382">
    <property type="entry name" value="AAA"/>
    <property type="match status" value="1"/>
</dbReference>
<dbReference type="Gene3D" id="3.40.50.300">
    <property type="entry name" value="P-loop containing nucleotide triphosphate hydrolases"/>
    <property type="match status" value="1"/>
</dbReference>
<feature type="region of interest" description="Disordered" evidence="6">
    <location>
        <begin position="259"/>
        <end position="281"/>
    </location>
</feature>
<evidence type="ECO:0000256" key="4">
    <source>
        <dbReference type="ARBA" id="ARBA00022741"/>
    </source>
</evidence>
<dbReference type="PANTHER" id="PTHR42788">
    <property type="entry name" value="TAURINE IMPORT ATP-BINDING PROTEIN-RELATED"/>
    <property type="match status" value="1"/>
</dbReference>
<keyword evidence="2" id="KW-0813">Transport</keyword>
<keyword evidence="4" id="KW-0547">Nucleotide-binding</keyword>
<evidence type="ECO:0000313" key="9">
    <source>
        <dbReference type="Proteomes" id="UP000194139"/>
    </source>
</evidence>
<dbReference type="PROSITE" id="PS50893">
    <property type="entry name" value="ABC_TRANSPORTER_2"/>
    <property type="match status" value="1"/>
</dbReference>
<evidence type="ECO:0000256" key="5">
    <source>
        <dbReference type="ARBA" id="ARBA00022840"/>
    </source>
</evidence>
<dbReference type="Pfam" id="PF00005">
    <property type="entry name" value="ABC_tran"/>
    <property type="match status" value="1"/>
</dbReference>
<dbReference type="PANTHER" id="PTHR42788:SF13">
    <property type="entry name" value="ALIPHATIC SULFONATES IMPORT ATP-BINDING PROTEIN SSUB"/>
    <property type="match status" value="1"/>
</dbReference>
<feature type="compositionally biased region" description="Basic and acidic residues" evidence="6">
    <location>
        <begin position="267"/>
        <end position="281"/>
    </location>
</feature>
<dbReference type="InterPro" id="IPR003439">
    <property type="entry name" value="ABC_transporter-like_ATP-bd"/>
</dbReference>
<dbReference type="InterPro" id="IPR017871">
    <property type="entry name" value="ABC_transporter-like_CS"/>
</dbReference>
<dbReference type="InterPro" id="IPR050166">
    <property type="entry name" value="ABC_transporter_ATP-bind"/>
</dbReference>
<dbReference type="CDD" id="cd03293">
    <property type="entry name" value="ABC_NrtD_SsuB_transporters"/>
    <property type="match status" value="1"/>
</dbReference>
<dbReference type="Proteomes" id="UP000194139">
    <property type="component" value="Chromosome"/>
</dbReference>
<dbReference type="SUPFAM" id="SSF52540">
    <property type="entry name" value="P-loop containing nucleoside triphosphate hydrolases"/>
    <property type="match status" value="1"/>
</dbReference>
<evidence type="ECO:0000259" key="7">
    <source>
        <dbReference type="PROSITE" id="PS50893"/>
    </source>
</evidence>
<comment type="similarity">
    <text evidence="1">Belongs to the ABC transporter superfamily.</text>
</comment>
<accession>A0A1W6Z0Y3</accession>
<dbReference type="PROSITE" id="PS00211">
    <property type="entry name" value="ABC_TRANSPORTER_1"/>
    <property type="match status" value="1"/>
</dbReference>
<protein>
    <submittedName>
        <fullName evidence="8">ABC transporter ATP-binding protein</fullName>
    </submittedName>
</protein>